<dbReference type="GO" id="GO:0003824">
    <property type="term" value="F:catalytic activity"/>
    <property type="evidence" value="ECO:0007669"/>
    <property type="project" value="InterPro"/>
</dbReference>
<dbReference type="CDD" id="cd17651">
    <property type="entry name" value="A_NRPS_VisG_like"/>
    <property type="match status" value="1"/>
</dbReference>
<dbReference type="InterPro" id="IPR001242">
    <property type="entry name" value="Condensation_dom"/>
</dbReference>
<dbReference type="Pfam" id="PF00668">
    <property type="entry name" value="Condensation"/>
    <property type="match status" value="2"/>
</dbReference>
<dbReference type="GO" id="GO:0017000">
    <property type="term" value="P:antibiotic biosynthetic process"/>
    <property type="evidence" value="ECO:0007669"/>
    <property type="project" value="UniProtKB-ARBA"/>
</dbReference>
<evidence type="ECO:0000256" key="3">
    <source>
        <dbReference type="ARBA" id="ARBA00022450"/>
    </source>
</evidence>
<dbReference type="FunFam" id="3.40.50.980:FF:000001">
    <property type="entry name" value="Non-ribosomal peptide synthetase"/>
    <property type="match status" value="1"/>
</dbReference>
<dbReference type="GO" id="GO:0005829">
    <property type="term" value="C:cytosol"/>
    <property type="evidence" value="ECO:0007669"/>
    <property type="project" value="TreeGrafter"/>
</dbReference>
<dbReference type="PROSITE" id="PS50075">
    <property type="entry name" value="CARRIER"/>
    <property type="match status" value="1"/>
</dbReference>
<dbReference type="InterPro" id="IPR020845">
    <property type="entry name" value="AMP-binding_CS"/>
</dbReference>
<dbReference type="Proteomes" id="UP000661858">
    <property type="component" value="Unassembled WGS sequence"/>
</dbReference>
<dbReference type="Gene3D" id="3.30.300.30">
    <property type="match status" value="1"/>
</dbReference>
<dbReference type="InterPro" id="IPR006162">
    <property type="entry name" value="Ppantetheine_attach_site"/>
</dbReference>
<gene>
    <name evidence="6" type="ORF">JK359_38325</name>
</gene>
<dbReference type="FunFam" id="3.30.559.10:FF:000012">
    <property type="entry name" value="Non-ribosomal peptide synthetase"/>
    <property type="match status" value="1"/>
</dbReference>
<proteinExistence type="inferred from homology"/>
<dbReference type="InterPro" id="IPR045851">
    <property type="entry name" value="AMP-bd_C_sf"/>
</dbReference>
<accession>A0A937JTE8</accession>
<dbReference type="GO" id="GO:0008610">
    <property type="term" value="P:lipid biosynthetic process"/>
    <property type="evidence" value="ECO:0007669"/>
    <property type="project" value="UniProtKB-ARBA"/>
</dbReference>
<keyword evidence="3" id="KW-0596">Phosphopantetheine</keyword>
<dbReference type="SUPFAM" id="SSF52777">
    <property type="entry name" value="CoA-dependent acyltransferases"/>
    <property type="match status" value="3"/>
</dbReference>
<feature type="domain" description="Carrier" evidence="5">
    <location>
        <begin position="979"/>
        <end position="1054"/>
    </location>
</feature>
<dbReference type="SUPFAM" id="SSF56801">
    <property type="entry name" value="Acetyl-CoA synthetase-like"/>
    <property type="match status" value="1"/>
</dbReference>
<dbReference type="InterPro" id="IPR036736">
    <property type="entry name" value="ACP-like_sf"/>
</dbReference>
<dbReference type="Gene3D" id="3.40.50.980">
    <property type="match status" value="2"/>
</dbReference>
<dbReference type="Gene3D" id="1.10.1200.10">
    <property type="entry name" value="ACP-like"/>
    <property type="match status" value="1"/>
</dbReference>
<dbReference type="FunFam" id="3.40.50.12780:FF:000012">
    <property type="entry name" value="Non-ribosomal peptide synthetase"/>
    <property type="match status" value="1"/>
</dbReference>
<dbReference type="FunFam" id="1.10.1200.10:FF:000016">
    <property type="entry name" value="Non-ribosomal peptide synthase"/>
    <property type="match status" value="1"/>
</dbReference>
<evidence type="ECO:0000259" key="5">
    <source>
        <dbReference type="PROSITE" id="PS50075"/>
    </source>
</evidence>
<dbReference type="InterPro" id="IPR010071">
    <property type="entry name" value="AA_adenyl_dom"/>
</dbReference>
<dbReference type="AlphaFoldDB" id="A0A937JTE8"/>
<dbReference type="InterPro" id="IPR025110">
    <property type="entry name" value="AMP-bd_C"/>
</dbReference>
<dbReference type="Gene3D" id="3.30.559.30">
    <property type="entry name" value="Nonribosomal peptide synthetase, condensation domain"/>
    <property type="match status" value="1"/>
</dbReference>
<dbReference type="EMBL" id="JAERRK010000048">
    <property type="protein sequence ID" value="MBL1087717.1"/>
    <property type="molecule type" value="Genomic_DNA"/>
</dbReference>
<dbReference type="FunFam" id="3.30.300.30:FF:000010">
    <property type="entry name" value="Enterobactin synthetase component F"/>
    <property type="match status" value="1"/>
</dbReference>
<evidence type="ECO:0000313" key="7">
    <source>
        <dbReference type="Proteomes" id="UP000661858"/>
    </source>
</evidence>
<dbReference type="InterPro" id="IPR009081">
    <property type="entry name" value="PP-bd_ACP"/>
</dbReference>
<evidence type="ECO:0000256" key="2">
    <source>
        <dbReference type="ARBA" id="ARBA00006432"/>
    </source>
</evidence>
<dbReference type="GO" id="GO:0044550">
    <property type="term" value="P:secondary metabolite biosynthetic process"/>
    <property type="evidence" value="ECO:0007669"/>
    <property type="project" value="UniProtKB-ARBA"/>
</dbReference>
<dbReference type="Gene3D" id="2.30.38.10">
    <property type="entry name" value="Luciferase, Domain 3"/>
    <property type="match status" value="1"/>
</dbReference>
<comment type="similarity">
    <text evidence="2">Belongs to the ATP-dependent AMP-binding enzyme family.</text>
</comment>
<dbReference type="GO" id="GO:0072330">
    <property type="term" value="P:monocarboxylic acid biosynthetic process"/>
    <property type="evidence" value="ECO:0007669"/>
    <property type="project" value="UniProtKB-ARBA"/>
</dbReference>
<dbReference type="SMART" id="SM00823">
    <property type="entry name" value="PKS_PP"/>
    <property type="match status" value="1"/>
</dbReference>
<dbReference type="Pfam" id="PF00550">
    <property type="entry name" value="PP-binding"/>
    <property type="match status" value="1"/>
</dbReference>
<feature type="non-terminal residue" evidence="6">
    <location>
        <position position="1264"/>
    </location>
</feature>
<dbReference type="FunFam" id="2.30.38.10:FF:000001">
    <property type="entry name" value="Non-ribosomal peptide synthetase PvdI"/>
    <property type="match status" value="1"/>
</dbReference>
<evidence type="ECO:0000313" key="6">
    <source>
        <dbReference type="EMBL" id="MBL1087717.1"/>
    </source>
</evidence>
<sequence>MTSSGLEDILPLSPMQEGLLFHSRYEQDGADVYAVQHVFDIEGTLDGARLRSAVRALVQRHPNLRAAFRQVDSGQTLQVVPRQVEVPWEEFDLSPLPAAEAEAELARLAAKEHGRRFDLAEPPLLRFCLVRMAGAHHRLVLTTHHILVDGWSTPLLVRELSALYDSHGDPSALPRVTPYRQYLGWLAEQDRPAAEAAWREALSGLEQPTLLTPVDPGRAALMPERITVELDEGRTAAVADWARRQGVTLNTVLQAAWGLVLGRCTGHDDVVFGTVVAGRDPQLPGVEAMVGLLITMVPVRVPLDPARSLRSTVARLQEAQSGLTAHQHLGLARIQQLAGGGDLFDTSLVFENYPWDDPAELPDTGLRITPDLARGRDATHYPLTLIAAPGRRLYLRLDYRDDLFDRATAAGFLDRLIRVLDVVLTDADLPIGRIDLLSAGERAALLAAPDDVTASPAGASLPGLFEARAAARPHAAAVVSGRTTTTYGELNERANRLAHHLIGQGIGPEDIVALSLPRSTELVVAVLAVLKAGAAYLPLDPQYPPARLAHMLTDARPGLLLTTTATDISTTGTATPTPAAQVPVATPTLHLDTLDLSDHPAHDPATAFSPHHPAYVIYTSGSTGRPKGVVMPAGALLNLLEWHHTAVGGEPGARIAQFTAISFDVSAQEVLSALAFGKTLVVPDEDVRRDAARFAEWLDEQRIEELFAPNLVLEALAEAAVEQGRSLPHLRVIAQAGEALTPSGTVREFHRSTPGRVLHNHYGPTETHVVTAHTLGADPDGWPLSAPIGRPIARTRAYVLGSGLELTAPGVVGELYIAGAGVARGYLGRPGLTAERFVPDPYAPEPGGRMYRTGDLVRRNADGELEFVGRADHQVKIRGFRIEPGEIENTLTDHPGLAQAAVITREDQPGRTRLVAYVVAREAAVRAEDVRRFARERLPEHMVPSAVVLLERLPLTDNGKLDRAALPAPGFSSAGAGREARTPQEQILCDLFAQVLGLPRVGVDDDFFDLGGHSLLATRLIARIRAALGVEVGLRTLFEARSPGAVAARLDTAGPARLALTKQELPETVPLSFAQRRLWFLHKMEGPSATYNIPLVLRLTGDLDREVLRAALGDVVARHESLRTVFPEADGTPYQHVLDAVTVELPVTDVTEAGLADALMSTSRHPFDLATEPPLHAELFRLAADRHVLVLVLHHIAGDGWSLGPLASDLTHAYTARTQGHAPDRPPLPVQYTDYTLWQNELLGDQNDPDSLFTTQITYWTQQL</sequence>
<dbReference type="PROSITE" id="PS00455">
    <property type="entry name" value="AMP_BINDING"/>
    <property type="match status" value="1"/>
</dbReference>
<keyword evidence="4" id="KW-0597">Phosphoprotein</keyword>
<dbReference type="Gene3D" id="3.30.559.10">
    <property type="entry name" value="Chloramphenicol acetyltransferase-like domain"/>
    <property type="match status" value="2"/>
</dbReference>
<comment type="caution">
    <text evidence="6">The sequence shown here is derived from an EMBL/GenBank/DDBJ whole genome shotgun (WGS) entry which is preliminary data.</text>
</comment>
<dbReference type="GO" id="GO:0043041">
    <property type="term" value="P:amino acid activation for nonribosomal peptide biosynthetic process"/>
    <property type="evidence" value="ECO:0007669"/>
    <property type="project" value="TreeGrafter"/>
</dbReference>
<keyword evidence="7" id="KW-1185">Reference proteome</keyword>
<dbReference type="NCBIfam" id="TIGR01733">
    <property type="entry name" value="AA-adenyl-dom"/>
    <property type="match status" value="1"/>
</dbReference>
<evidence type="ECO:0000256" key="1">
    <source>
        <dbReference type="ARBA" id="ARBA00001957"/>
    </source>
</evidence>
<dbReference type="InterPro" id="IPR023213">
    <property type="entry name" value="CAT-like_dom_sf"/>
</dbReference>
<dbReference type="CDD" id="cd19543">
    <property type="entry name" value="DCL_NRPS"/>
    <property type="match status" value="1"/>
</dbReference>
<dbReference type="PANTHER" id="PTHR45527">
    <property type="entry name" value="NONRIBOSOMAL PEPTIDE SYNTHETASE"/>
    <property type="match status" value="1"/>
</dbReference>
<dbReference type="PROSITE" id="PS00012">
    <property type="entry name" value="PHOSPHOPANTETHEINE"/>
    <property type="match status" value="1"/>
</dbReference>
<dbReference type="Pfam" id="PF00501">
    <property type="entry name" value="AMP-binding"/>
    <property type="match status" value="1"/>
</dbReference>
<organism evidence="6 7">
    <name type="scientific">Streptomyces actinomycinicus</name>
    <dbReference type="NCBI Taxonomy" id="1695166"/>
    <lineage>
        <taxon>Bacteria</taxon>
        <taxon>Bacillati</taxon>
        <taxon>Actinomycetota</taxon>
        <taxon>Actinomycetes</taxon>
        <taxon>Kitasatosporales</taxon>
        <taxon>Streptomycetaceae</taxon>
        <taxon>Streptomyces</taxon>
    </lineage>
</organism>
<protein>
    <submittedName>
        <fullName evidence="6">Amino acid adenylation domain-containing protein</fullName>
    </submittedName>
</protein>
<dbReference type="SUPFAM" id="SSF47336">
    <property type="entry name" value="ACP-like"/>
    <property type="match status" value="1"/>
</dbReference>
<dbReference type="InterPro" id="IPR000873">
    <property type="entry name" value="AMP-dep_synth/lig_dom"/>
</dbReference>
<dbReference type="GO" id="GO:0031177">
    <property type="term" value="F:phosphopantetheine binding"/>
    <property type="evidence" value="ECO:0007669"/>
    <property type="project" value="InterPro"/>
</dbReference>
<reference evidence="6" key="1">
    <citation type="submission" date="2021-01" db="EMBL/GenBank/DDBJ databases">
        <title>WGS of actinomycetes isolated from Thailand.</title>
        <authorList>
            <person name="Thawai C."/>
        </authorList>
    </citation>
    <scope>NUCLEOTIDE SEQUENCE</scope>
    <source>
        <strain evidence="6">RCU-197</strain>
    </source>
</reference>
<evidence type="ECO:0000256" key="4">
    <source>
        <dbReference type="ARBA" id="ARBA00022553"/>
    </source>
</evidence>
<name>A0A937JTE8_9ACTN</name>
<dbReference type="InterPro" id="IPR020806">
    <property type="entry name" value="PKS_PP-bd"/>
</dbReference>
<dbReference type="RefSeq" id="WP_201844342.1">
    <property type="nucleotide sequence ID" value="NZ_JAERRK010000048.1"/>
</dbReference>
<dbReference type="PANTHER" id="PTHR45527:SF1">
    <property type="entry name" value="FATTY ACID SYNTHASE"/>
    <property type="match status" value="1"/>
</dbReference>
<comment type="cofactor">
    <cofactor evidence="1">
        <name>pantetheine 4'-phosphate</name>
        <dbReference type="ChEBI" id="CHEBI:47942"/>
    </cofactor>
</comment>
<dbReference type="Pfam" id="PF13193">
    <property type="entry name" value="AMP-binding_C"/>
    <property type="match status" value="1"/>
</dbReference>